<proteinExistence type="predicted"/>
<sequence length="77" mass="8708">MFCSQPHQPTENNPFDRLNNIHLNQRRSSHAALTEGPRNAEACRSHPIIPGPEGTQQWALLCPHSAKWAAKVTHKLY</sequence>
<evidence type="ECO:0000313" key="1">
    <source>
        <dbReference type="EMBL" id="KAA1075830.1"/>
    </source>
</evidence>
<comment type="caution">
    <text evidence="1">The sequence shown here is derived from an EMBL/GenBank/DDBJ whole genome shotgun (WGS) entry which is preliminary data.</text>
</comment>
<dbReference type="Proteomes" id="UP000325313">
    <property type="component" value="Unassembled WGS sequence"/>
</dbReference>
<reference evidence="1 2" key="1">
    <citation type="submission" date="2019-05" db="EMBL/GenBank/DDBJ databases">
        <title>Emergence of the Ug99 lineage of the wheat stem rust pathogen through somatic hybridization.</title>
        <authorList>
            <person name="Li F."/>
            <person name="Upadhyaya N.M."/>
            <person name="Sperschneider J."/>
            <person name="Matny O."/>
            <person name="Nguyen-Phuc H."/>
            <person name="Mago R."/>
            <person name="Raley C."/>
            <person name="Miller M.E."/>
            <person name="Silverstein K.A.T."/>
            <person name="Henningsen E."/>
            <person name="Hirsch C.D."/>
            <person name="Visser B."/>
            <person name="Pretorius Z.A."/>
            <person name="Steffenson B.J."/>
            <person name="Schwessinger B."/>
            <person name="Dodds P.N."/>
            <person name="Figueroa M."/>
        </authorList>
    </citation>
    <scope>NUCLEOTIDE SEQUENCE [LARGE SCALE GENOMIC DNA]</scope>
    <source>
        <strain evidence="1 2">Ug99</strain>
    </source>
</reference>
<dbReference type="EMBL" id="VDEP01000471">
    <property type="protein sequence ID" value="KAA1075830.1"/>
    <property type="molecule type" value="Genomic_DNA"/>
</dbReference>
<organism evidence="1 2">
    <name type="scientific">Puccinia graminis f. sp. tritici</name>
    <dbReference type="NCBI Taxonomy" id="56615"/>
    <lineage>
        <taxon>Eukaryota</taxon>
        <taxon>Fungi</taxon>
        <taxon>Dikarya</taxon>
        <taxon>Basidiomycota</taxon>
        <taxon>Pucciniomycotina</taxon>
        <taxon>Pucciniomycetes</taxon>
        <taxon>Pucciniales</taxon>
        <taxon>Pucciniaceae</taxon>
        <taxon>Puccinia</taxon>
    </lineage>
</organism>
<dbReference type="AlphaFoldDB" id="A0A5B0MJ59"/>
<name>A0A5B0MJ59_PUCGR</name>
<evidence type="ECO:0000313" key="2">
    <source>
        <dbReference type="Proteomes" id="UP000325313"/>
    </source>
</evidence>
<accession>A0A5B0MJ59</accession>
<protein>
    <submittedName>
        <fullName evidence="1">Uncharacterized protein</fullName>
    </submittedName>
</protein>
<gene>
    <name evidence="1" type="ORF">PGTUg99_019108</name>
</gene>